<feature type="region of interest" description="Disordered" evidence="1">
    <location>
        <begin position="166"/>
        <end position="229"/>
    </location>
</feature>
<evidence type="ECO:0000256" key="2">
    <source>
        <dbReference type="SAM" id="SignalP"/>
    </source>
</evidence>
<keyword evidence="4" id="KW-1185">Reference proteome</keyword>
<organism evidence="3 4">
    <name type="scientific">Protopolystoma xenopodis</name>
    <dbReference type="NCBI Taxonomy" id="117903"/>
    <lineage>
        <taxon>Eukaryota</taxon>
        <taxon>Metazoa</taxon>
        <taxon>Spiralia</taxon>
        <taxon>Lophotrochozoa</taxon>
        <taxon>Platyhelminthes</taxon>
        <taxon>Monogenea</taxon>
        <taxon>Polyopisthocotylea</taxon>
        <taxon>Polystomatidea</taxon>
        <taxon>Polystomatidae</taxon>
        <taxon>Protopolystoma</taxon>
    </lineage>
</organism>
<feature type="compositionally biased region" description="Polar residues" evidence="1">
    <location>
        <begin position="172"/>
        <end position="201"/>
    </location>
</feature>
<dbReference type="Proteomes" id="UP000784294">
    <property type="component" value="Unassembled WGS sequence"/>
</dbReference>
<gene>
    <name evidence="3" type="ORF">PXEA_LOCUS9503</name>
</gene>
<feature type="compositionally biased region" description="Basic and acidic residues" evidence="1">
    <location>
        <begin position="266"/>
        <end position="278"/>
    </location>
</feature>
<feature type="signal peptide" evidence="2">
    <location>
        <begin position="1"/>
        <end position="34"/>
    </location>
</feature>
<feature type="region of interest" description="Disordered" evidence="1">
    <location>
        <begin position="241"/>
        <end position="278"/>
    </location>
</feature>
<keyword evidence="2" id="KW-0732">Signal</keyword>
<dbReference type="AlphaFoldDB" id="A0A3S5B8H6"/>
<evidence type="ECO:0000256" key="1">
    <source>
        <dbReference type="SAM" id="MobiDB-lite"/>
    </source>
</evidence>
<reference evidence="3" key="1">
    <citation type="submission" date="2018-11" db="EMBL/GenBank/DDBJ databases">
        <authorList>
            <consortium name="Pathogen Informatics"/>
        </authorList>
    </citation>
    <scope>NUCLEOTIDE SEQUENCE</scope>
</reference>
<protein>
    <submittedName>
        <fullName evidence="3">Uncharacterized protein</fullName>
    </submittedName>
</protein>
<accession>A0A3S5B8H6</accession>
<evidence type="ECO:0000313" key="4">
    <source>
        <dbReference type="Proteomes" id="UP000784294"/>
    </source>
</evidence>
<evidence type="ECO:0000313" key="3">
    <source>
        <dbReference type="EMBL" id="VEL16063.1"/>
    </source>
</evidence>
<proteinExistence type="predicted"/>
<name>A0A3S5B8H6_9PLAT</name>
<feature type="chain" id="PRO_5018702793" evidence="2">
    <location>
        <begin position="35"/>
        <end position="303"/>
    </location>
</feature>
<comment type="caution">
    <text evidence="3">The sequence shown here is derived from an EMBL/GenBank/DDBJ whole genome shotgun (WGS) entry which is preliminary data.</text>
</comment>
<dbReference type="EMBL" id="CAAALY010026992">
    <property type="protein sequence ID" value="VEL16063.1"/>
    <property type="molecule type" value="Genomic_DNA"/>
</dbReference>
<sequence length="303" mass="34056">MFYRFSRPLCHSVMPRPVPLPAALWLALVLVVLAFPPPNPSRIPLLVSATAKADGTVWRQMGPRGGVFPHPSGQRRISLPGLVEEANRLMSNSLAASSSSEAGTLGRRLGLRRQLERLNDPSRTEVNSLVQMKGPNEQTVILLPESLLREGLSPDDVTDLLREVARAEKDSSSGQMWQQARGQQPWTHQRQRPQLQTTSLQRHVPVSSVGWPTDGRRSRSESHSPMQWSRVANRPQVRLMTSAGSPSNDWRRVNFPNQRHGYGRGENAERGGEKRRENPEFLQLILGRPVLFGQNKFNRQAQQ</sequence>